<accession>U6K0F5</accession>
<dbReference type="RefSeq" id="XP_013353013.1">
    <property type="nucleotide sequence ID" value="XM_013497559.1"/>
</dbReference>
<reference evidence="2" key="1">
    <citation type="submission" date="2013-10" db="EMBL/GenBank/DDBJ databases">
        <title>Genomic analysis of the causative agents of coccidiosis in chickens.</title>
        <authorList>
            <person name="Reid A.J."/>
            <person name="Blake D."/>
            <person name="Billington K."/>
            <person name="Browne H."/>
            <person name="Dunn M."/>
            <person name="Hung S."/>
            <person name="Kawahara F."/>
            <person name="Miranda-Saavedra D."/>
            <person name="Mourier T."/>
            <person name="Nagra H."/>
            <person name="Otto T.D."/>
            <person name="Rawlings N."/>
            <person name="Sanchez A."/>
            <person name="Sanders M."/>
            <person name="Subramaniam C."/>
            <person name="Tay Y."/>
            <person name="Dear P."/>
            <person name="Doerig C."/>
            <person name="Gruber A."/>
            <person name="Parkinson J."/>
            <person name="Shirley M."/>
            <person name="Wan K.L."/>
            <person name="Berriman M."/>
            <person name="Tomley F."/>
            <person name="Pain A."/>
        </authorList>
    </citation>
    <scope>NUCLEOTIDE SEQUENCE [LARGE SCALE GENOMIC DNA]</scope>
    <source>
        <strain evidence="2">Houghton</strain>
    </source>
</reference>
<dbReference type="GeneID" id="25380446"/>
<proteinExistence type="predicted"/>
<dbReference type="OrthoDB" id="270651at2759"/>
<keyword evidence="3" id="KW-1185">Reference proteome</keyword>
<evidence type="ECO:0000256" key="1">
    <source>
        <dbReference type="SAM" id="MobiDB-lite"/>
    </source>
</evidence>
<evidence type="ECO:0000313" key="3">
    <source>
        <dbReference type="Proteomes" id="UP000030744"/>
    </source>
</evidence>
<sequence>MRSVTGNVSTLDHMSSKFPALDGLHSGKEAQASHSGAAKDGFLSRDVVNHQERLERRLQAQLRDGSRSKNVKRLEDPIAKHLLRLAGNPAYRNLRQSVIVTGRTLVCELLNNFPCRRLAGRRRTLAAIHASLPSLNQFVHSPTITHSGASSDEKNKELPSSSTQGQGFARPHPRLNSNVETHLVSNRILRKVAGLHSYDDGCVAEMRMPEQASDLGDMRLLLCLGNIPLSIGQTRSDYMKTASMPHSDFLDSGTVGTLLRTAAALQWQGAWILPSCPDIFNPLSIRASQVWH</sequence>
<dbReference type="InterPro" id="IPR051259">
    <property type="entry name" value="rRNA_Methyltransferase"/>
</dbReference>
<reference evidence="2" key="2">
    <citation type="submission" date="2013-10" db="EMBL/GenBank/DDBJ databases">
        <authorList>
            <person name="Aslett M."/>
        </authorList>
    </citation>
    <scope>NUCLEOTIDE SEQUENCE [LARGE SCALE GENOMIC DNA]</scope>
    <source>
        <strain evidence="2">Houghton</strain>
    </source>
</reference>
<feature type="region of interest" description="Disordered" evidence="1">
    <location>
        <begin position="140"/>
        <end position="174"/>
    </location>
</feature>
<dbReference type="EMBL" id="HG682519">
    <property type="protein sequence ID" value="CDJ30446.1"/>
    <property type="molecule type" value="Genomic_DNA"/>
</dbReference>
<gene>
    <name evidence="2" type="ORF">EMH_0058200</name>
</gene>
<dbReference type="PANTHER" id="PTHR43191:SF2">
    <property type="entry name" value="RRNA METHYLTRANSFERASE 3, MITOCHONDRIAL"/>
    <property type="match status" value="1"/>
</dbReference>
<dbReference type="Proteomes" id="UP000030744">
    <property type="component" value="Unassembled WGS sequence"/>
</dbReference>
<organism evidence="2 3">
    <name type="scientific">Eimeria mitis</name>
    <dbReference type="NCBI Taxonomy" id="44415"/>
    <lineage>
        <taxon>Eukaryota</taxon>
        <taxon>Sar</taxon>
        <taxon>Alveolata</taxon>
        <taxon>Apicomplexa</taxon>
        <taxon>Conoidasida</taxon>
        <taxon>Coccidia</taxon>
        <taxon>Eucoccidiorida</taxon>
        <taxon>Eimeriorina</taxon>
        <taxon>Eimeriidae</taxon>
        <taxon>Eimeria</taxon>
    </lineage>
</organism>
<evidence type="ECO:0000313" key="2">
    <source>
        <dbReference type="EMBL" id="CDJ30446.1"/>
    </source>
</evidence>
<dbReference type="PANTHER" id="PTHR43191">
    <property type="entry name" value="RRNA METHYLTRANSFERASE 3"/>
    <property type="match status" value="1"/>
</dbReference>
<feature type="region of interest" description="Disordered" evidence="1">
    <location>
        <begin position="22"/>
        <end position="42"/>
    </location>
</feature>
<dbReference type="VEuPathDB" id="ToxoDB:EMH_0058200"/>
<dbReference type="AlphaFoldDB" id="U6K0F5"/>
<dbReference type="GO" id="GO:0003723">
    <property type="term" value="F:RNA binding"/>
    <property type="evidence" value="ECO:0007669"/>
    <property type="project" value="TreeGrafter"/>
</dbReference>
<protein>
    <submittedName>
        <fullName evidence="2">Uncharacterized protein</fullName>
    </submittedName>
</protein>
<feature type="compositionally biased region" description="Polar residues" evidence="1">
    <location>
        <begin position="140"/>
        <end position="150"/>
    </location>
</feature>
<name>U6K0F5_9EIME</name>